<evidence type="ECO:0008006" key="3">
    <source>
        <dbReference type="Google" id="ProtNLM"/>
    </source>
</evidence>
<sequence length="134" mass="15107">MSSHTTHTSLAERFASLAPHVNANACLVHRGRALTADLVIVVGTARFLLRIHQGEVVEVTQRFALFHPCALFVQGTAKAWERLWEKVPPPGWHDLFALHKRGEMVIEGDTRLLFSHLQYLKDVLEMPRHVPADA</sequence>
<dbReference type="Proteomes" id="UP000500755">
    <property type="component" value="Chromosome"/>
</dbReference>
<proteinExistence type="predicted"/>
<protein>
    <recommendedName>
        <fullName evidence="3">SCP2 domain-containing protein</fullName>
    </recommendedName>
</protein>
<name>A0A858ZNJ9_9BURK</name>
<dbReference type="RefSeq" id="WP_013517270.1">
    <property type="nucleotide sequence ID" value="NZ_CP051298.1"/>
</dbReference>
<dbReference type="AlphaFoldDB" id="A0A858ZNJ9"/>
<evidence type="ECO:0000313" key="2">
    <source>
        <dbReference type="Proteomes" id="UP000500755"/>
    </source>
</evidence>
<gene>
    <name evidence="1" type="ORF">HF896_01795</name>
</gene>
<reference evidence="1 2" key="1">
    <citation type="submission" date="2020-05" db="EMBL/GenBank/DDBJ databases">
        <title>Complete genome sequence of Alicycliphilus denitrificans DP3.</title>
        <authorList>
            <person name="Chen X."/>
        </authorList>
    </citation>
    <scope>NUCLEOTIDE SEQUENCE [LARGE SCALE GENOMIC DNA]</scope>
    <source>
        <strain evidence="1 2">DP3</strain>
    </source>
</reference>
<dbReference type="EMBL" id="CP051298">
    <property type="protein sequence ID" value="QKD42420.1"/>
    <property type="molecule type" value="Genomic_DNA"/>
</dbReference>
<accession>A0A858ZNJ9</accession>
<organism evidence="1 2">
    <name type="scientific">Alicycliphilus denitrificans</name>
    <dbReference type="NCBI Taxonomy" id="179636"/>
    <lineage>
        <taxon>Bacteria</taxon>
        <taxon>Pseudomonadati</taxon>
        <taxon>Pseudomonadota</taxon>
        <taxon>Betaproteobacteria</taxon>
        <taxon>Burkholderiales</taxon>
        <taxon>Comamonadaceae</taxon>
        <taxon>Alicycliphilus</taxon>
    </lineage>
</organism>
<evidence type="ECO:0000313" key="1">
    <source>
        <dbReference type="EMBL" id="QKD42420.1"/>
    </source>
</evidence>